<comment type="caution">
    <text evidence="1">The sequence shown here is derived from an EMBL/GenBank/DDBJ whole genome shotgun (WGS) entry which is preliminary data.</text>
</comment>
<proteinExistence type="predicted"/>
<dbReference type="Proteomes" id="UP000789366">
    <property type="component" value="Unassembled WGS sequence"/>
</dbReference>
<keyword evidence="2" id="KW-1185">Reference proteome</keyword>
<evidence type="ECO:0000313" key="2">
    <source>
        <dbReference type="Proteomes" id="UP000789366"/>
    </source>
</evidence>
<organism evidence="1 2">
    <name type="scientific">Cetraspora pellucida</name>
    <dbReference type="NCBI Taxonomy" id="1433469"/>
    <lineage>
        <taxon>Eukaryota</taxon>
        <taxon>Fungi</taxon>
        <taxon>Fungi incertae sedis</taxon>
        <taxon>Mucoromycota</taxon>
        <taxon>Glomeromycotina</taxon>
        <taxon>Glomeromycetes</taxon>
        <taxon>Diversisporales</taxon>
        <taxon>Gigasporaceae</taxon>
        <taxon>Cetraspora</taxon>
    </lineage>
</organism>
<protein>
    <submittedName>
        <fullName evidence="1">10365_t:CDS:1</fullName>
    </submittedName>
</protein>
<reference evidence="1" key="1">
    <citation type="submission" date="2021-06" db="EMBL/GenBank/DDBJ databases">
        <authorList>
            <person name="Kallberg Y."/>
            <person name="Tangrot J."/>
            <person name="Rosling A."/>
        </authorList>
    </citation>
    <scope>NUCLEOTIDE SEQUENCE</scope>
    <source>
        <strain evidence="1">28 12/20/2015</strain>
    </source>
</reference>
<dbReference type="EMBL" id="CAJVPW010008871">
    <property type="protein sequence ID" value="CAG8598061.1"/>
    <property type="molecule type" value="Genomic_DNA"/>
</dbReference>
<sequence length="89" mass="10316">MPTLINHNKSLTLVNLFQELTPISTEIIANKKEKKKISDLILDALGLSANYVKKDDIKKDQIESMDEELYKNIKQENQLEKNKQEKKTT</sequence>
<evidence type="ECO:0000313" key="1">
    <source>
        <dbReference type="EMBL" id="CAG8598061.1"/>
    </source>
</evidence>
<gene>
    <name evidence="1" type="ORF">SPELUC_LOCUS7004</name>
</gene>
<feature type="non-terminal residue" evidence="1">
    <location>
        <position position="89"/>
    </location>
</feature>
<name>A0ACA9MK97_9GLOM</name>
<accession>A0ACA9MK97</accession>